<proteinExistence type="predicted"/>
<keyword evidence="2" id="KW-0863">Zinc-finger</keyword>
<keyword evidence="12" id="KW-1185">Reference proteome</keyword>
<evidence type="ECO:0000259" key="10">
    <source>
        <dbReference type="PROSITE" id="PS51030"/>
    </source>
</evidence>
<dbReference type="SUPFAM" id="SSF48508">
    <property type="entry name" value="Nuclear receptor ligand-binding domain"/>
    <property type="match status" value="1"/>
</dbReference>
<evidence type="ECO:0000256" key="3">
    <source>
        <dbReference type="ARBA" id="ARBA00022833"/>
    </source>
</evidence>
<evidence type="ECO:0000256" key="4">
    <source>
        <dbReference type="ARBA" id="ARBA00023015"/>
    </source>
</evidence>
<keyword evidence="5" id="KW-0238">DNA-binding</keyword>
<evidence type="ECO:0000256" key="2">
    <source>
        <dbReference type="ARBA" id="ARBA00022771"/>
    </source>
</evidence>
<evidence type="ECO:0000256" key="9">
    <source>
        <dbReference type="SAM" id="MobiDB-lite"/>
    </source>
</evidence>
<evidence type="ECO:0000256" key="5">
    <source>
        <dbReference type="ARBA" id="ARBA00023125"/>
    </source>
</evidence>
<dbReference type="InterPro" id="IPR013088">
    <property type="entry name" value="Znf_NHR/GATA"/>
</dbReference>
<dbReference type="STRING" id="947166.A0A1D1UWS0"/>
<dbReference type="InterPro" id="IPR035500">
    <property type="entry name" value="NHR-like_dom_sf"/>
</dbReference>
<gene>
    <name evidence="11" type="primary">RvY_03913</name>
    <name evidence="11" type="synonym">RvY_03913.1</name>
    <name evidence="11" type="ORF">RvY_03913-1</name>
</gene>
<dbReference type="PRINTS" id="PR00047">
    <property type="entry name" value="STROIDFINGER"/>
</dbReference>
<dbReference type="AlphaFoldDB" id="A0A1D1UWS0"/>
<keyword evidence="7" id="KW-0675">Receptor</keyword>
<dbReference type="InterPro" id="IPR001628">
    <property type="entry name" value="Znf_hrmn_rcpt"/>
</dbReference>
<dbReference type="GO" id="GO:0008270">
    <property type="term" value="F:zinc ion binding"/>
    <property type="evidence" value="ECO:0007669"/>
    <property type="project" value="UniProtKB-KW"/>
</dbReference>
<dbReference type="EMBL" id="BDGG01000002">
    <property type="protein sequence ID" value="GAU91707.1"/>
    <property type="molecule type" value="Genomic_DNA"/>
</dbReference>
<dbReference type="Gene3D" id="1.10.565.10">
    <property type="entry name" value="Retinoid X Receptor"/>
    <property type="match status" value="1"/>
</dbReference>
<evidence type="ECO:0000313" key="11">
    <source>
        <dbReference type="EMBL" id="GAU91707.1"/>
    </source>
</evidence>
<comment type="caution">
    <text evidence="11">The sequence shown here is derived from an EMBL/GenBank/DDBJ whole genome shotgun (WGS) entry which is preliminary data.</text>
</comment>
<dbReference type="PANTHER" id="PTHR24082">
    <property type="entry name" value="NUCLEAR HORMONE RECEPTOR"/>
    <property type="match status" value="1"/>
</dbReference>
<dbReference type="GO" id="GO:0003700">
    <property type="term" value="F:DNA-binding transcription factor activity"/>
    <property type="evidence" value="ECO:0007669"/>
    <property type="project" value="InterPro"/>
</dbReference>
<organism evidence="11 12">
    <name type="scientific">Ramazzottius varieornatus</name>
    <name type="common">Water bear</name>
    <name type="synonym">Tardigrade</name>
    <dbReference type="NCBI Taxonomy" id="947166"/>
    <lineage>
        <taxon>Eukaryota</taxon>
        <taxon>Metazoa</taxon>
        <taxon>Ecdysozoa</taxon>
        <taxon>Tardigrada</taxon>
        <taxon>Eutardigrada</taxon>
        <taxon>Parachela</taxon>
        <taxon>Hypsibioidea</taxon>
        <taxon>Ramazzottiidae</taxon>
        <taxon>Ramazzottius</taxon>
    </lineage>
</organism>
<accession>A0A1D1UWS0</accession>
<keyword evidence="4" id="KW-0805">Transcription regulation</keyword>
<feature type="region of interest" description="Disordered" evidence="9">
    <location>
        <begin position="129"/>
        <end position="155"/>
    </location>
</feature>
<keyword evidence="3" id="KW-0862">Zinc</keyword>
<reference evidence="11 12" key="1">
    <citation type="journal article" date="2016" name="Nat. Commun.">
        <title>Extremotolerant tardigrade genome and improved radiotolerance of human cultured cells by tardigrade-unique protein.</title>
        <authorList>
            <person name="Hashimoto T."/>
            <person name="Horikawa D.D."/>
            <person name="Saito Y."/>
            <person name="Kuwahara H."/>
            <person name="Kozuka-Hata H."/>
            <person name="Shin-I T."/>
            <person name="Minakuchi Y."/>
            <person name="Ohishi K."/>
            <person name="Motoyama A."/>
            <person name="Aizu T."/>
            <person name="Enomoto A."/>
            <person name="Kondo K."/>
            <person name="Tanaka S."/>
            <person name="Hara Y."/>
            <person name="Koshikawa S."/>
            <person name="Sagara H."/>
            <person name="Miura T."/>
            <person name="Yokobori S."/>
            <person name="Miyagawa K."/>
            <person name="Suzuki Y."/>
            <person name="Kubo T."/>
            <person name="Oyama M."/>
            <person name="Kohara Y."/>
            <person name="Fujiyama A."/>
            <person name="Arakawa K."/>
            <person name="Katayama T."/>
            <person name="Toyoda A."/>
            <person name="Kunieda T."/>
        </authorList>
    </citation>
    <scope>NUCLEOTIDE SEQUENCE [LARGE SCALE GENOMIC DNA]</scope>
    <source>
        <strain evidence="11 12">YOKOZUNA-1</strain>
    </source>
</reference>
<keyword evidence="8" id="KW-0539">Nucleus</keyword>
<sequence>MQEESSGEEKDKTFPVWYPESRCVICTALASGVHYGVVSCEGCKAFYRRSRKHRIKYDCRFGGQCTTGPRAKGRCRACRYRSCVKHGMKLNTTTMGRVPLCKRDVNRALSCLSPKRKLASASNEVCSATSKSTTAPPLSREPHQTVSPSTAPKDKTITENFTVRLGELVSNFHLTVSIKPCGPTLCEADTRTAQSLRQKSVIRFAPKSYQSCSSPDEIPRIDHGSFVGSVNFRFDTSLWLAREGRLDLRIETTITSMMHLMTEVHENDRNTSVAPLHHCILHDLIACQPKGSLQDCIDNIVHRASTVVQKYCRWAHGLPGYALFSTADQQAIVFENCMSSWLITHQRYFRNPRGHCLIGPLQTHQCVYWIHHPLDPTYLRALSTCTAVLNRLHLSRLEAFFLLAITMFTPGSVKVANKAHMSFLHSHYSDCLRYLLRSDRQGIFQASLQFEEQVLEAVDVIRNFDETTRDYVRTLNLTKTSARPGEESLPELYTCVIA</sequence>
<keyword evidence="1" id="KW-0479">Metal-binding</keyword>
<evidence type="ECO:0000256" key="8">
    <source>
        <dbReference type="ARBA" id="ARBA00023242"/>
    </source>
</evidence>
<dbReference type="PROSITE" id="PS51030">
    <property type="entry name" value="NUCLEAR_REC_DBD_2"/>
    <property type="match status" value="1"/>
</dbReference>
<feature type="domain" description="Nuclear receptor" evidence="10">
    <location>
        <begin position="20"/>
        <end position="95"/>
    </location>
</feature>
<keyword evidence="6" id="KW-0804">Transcription</keyword>
<evidence type="ECO:0000256" key="1">
    <source>
        <dbReference type="ARBA" id="ARBA00022723"/>
    </source>
</evidence>
<dbReference type="InterPro" id="IPR050234">
    <property type="entry name" value="Nuclear_hormone_rcpt_NR1"/>
</dbReference>
<protein>
    <recommendedName>
        <fullName evidence="10">Nuclear receptor domain-containing protein</fullName>
    </recommendedName>
</protein>
<dbReference type="Gene3D" id="3.30.50.10">
    <property type="entry name" value="Erythroid Transcription Factor GATA-1, subunit A"/>
    <property type="match status" value="1"/>
</dbReference>
<dbReference type="SUPFAM" id="SSF57716">
    <property type="entry name" value="Glucocorticoid receptor-like (DNA-binding domain)"/>
    <property type="match status" value="1"/>
</dbReference>
<dbReference type="Pfam" id="PF00105">
    <property type="entry name" value="zf-C4"/>
    <property type="match status" value="1"/>
</dbReference>
<dbReference type="GO" id="GO:0043565">
    <property type="term" value="F:sequence-specific DNA binding"/>
    <property type="evidence" value="ECO:0007669"/>
    <property type="project" value="InterPro"/>
</dbReference>
<evidence type="ECO:0000256" key="6">
    <source>
        <dbReference type="ARBA" id="ARBA00023163"/>
    </source>
</evidence>
<dbReference type="Proteomes" id="UP000186922">
    <property type="component" value="Unassembled WGS sequence"/>
</dbReference>
<evidence type="ECO:0000256" key="7">
    <source>
        <dbReference type="ARBA" id="ARBA00023170"/>
    </source>
</evidence>
<evidence type="ECO:0000313" key="12">
    <source>
        <dbReference type="Proteomes" id="UP000186922"/>
    </source>
</evidence>
<name>A0A1D1UWS0_RAMVA</name>
<dbReference type="SMART" id="SM00399">
    <property type="entry name" value="ZnF_C4"/>
    <property type="match status" value="1"/>
</dbReference>